<dbReference type="GO" id="GO:0005524">
    <property type="term" value="F:ATP binding"/>
    <property type="evidence" value="ECO:0007669"/>
    <property type="project" value="UniProtKB-KW"/>
</dbReference>
<feature type="domain" description="Carbohydrate kinase PfkB" evidence="6">
    <location>
        <begin position="39"/>
        <end position="298"/>
    </location>
</feature>
<evidence type="ECO:0000256" key="2">
    <source>
        <dbReference type="ARBA" id="ARBA00022679"/>
    </source>
</evidence>
<comment type="caution">
    <text evidence="7">The sequence shown here is derived from an EMBL/GenBank/DDBJ whole genome shotgun (WGS) entry which is preliminary data.</text>
</comment>
<evidence type="ECO:0000256" key="1">
    <source>
        <dbReference type="ARBA" id="ARBA00010688"/>
    </source>
</evidence>
<evidence type="ECO:0000313" key="8">
    <source>
        <dbReference type="Proteomes" id="UP000235916"/>
    </source>
</evidence>
<dbReference type="InterPro" id="IPR050306">
    <property type="entry name" value="PfkB_Carbo_kinase"/>
</dbReference>
<evidence type="ECO:0000256" key="5">
    <source>
        <dbReference type="ARBA" id="ARBA00022840"/>
    </source>
</evidence>
<gene>
    <name evidence="7" type="ORF">C1O66_07880</name>
</gene>
<dbReference type="SUPFAM" id="SSF53613">
    <property type="entry name" value="Ribokinase-like"/>
    <property type="match status" value="1"/>
</dbReference>
<evidence type="ECO:0000313" key="7">
    <source>
        <dbReference type="EMBL" id="PND37451.1"/>
    </source>
</evidence>
<dbReference type="PANTHER" id="PTHR43085:SF1">
    <property type="entry name" value="PSEUDOURIDINE KINASE-RELATED"/>
    <property type="match status" value="1"/>
</dbReference>
<dbReference type="Gene3D" id="3.40.1190.20">
    <property type="match status" value="1"/>
</dbReference>
<keyword evidence="4 7" id="KW-0418">Kinase</keyword>
<keyword evidence="2" id="KW-0808">Transferase</keyword>
<reference evidence="7 8" key="1">
    <citation type="submission" date="2018-01" db="EMBL/GenBank/DDBJ databases">
        <title>Draft genome sequence of Paucibacter aquatile CR182 isolated from freshwater of the Nakdong River.</title>
        <authorList>
            <person name="Choi A."/>
            <person name="Chung E.J."/>
        </authorList>
    </citation>
    <scope>NUCLEOTIDE SEQUENCE [LARGE SCALE GENOMIC DNA]</scope>
    <source>
        <strain evidence="7 8">CR182</strain>
    </source>
</reference>
<dbReference type="Proteomes" id="UP000235916">
    <property type="component" value="Unassembled WGS sequence"/>
</dbReference>
<keyword evidence="5" id="KW-0067">ATP-binding</keyword>
<accession>A0A2N8KVI6</accession>
<evidence type="ECO:0000256" key="3">
    <source>
        <dbReference type="ARBA" id="ARBA00022741"/>
    </source>
</evidence>
<evidence type="ECO:0000259" key="6">
    <source>
        <dbReference type="Pfam" id="PF00294"/>
    </source>
</evidence>
<sequence>MRNMTGVLHPDLPRFIAFGAAYTELQRSGPDLWRSVNRGAPWQVAVALSTLGELSAFAGAISQDAFGQEIWIDSSDANLDLRFIQQLPKPPLMALSRPDEAPQFFVGQDSADLHFRPEGLPSGWLKRLRWAHFGGLSLVRQPLGLRLLALAEGLKAEGKTLSYAPEFSLQMDSRYDETLERMCRLADVIQISEAELRGLFRAQDYRVGLAQISAWNPDAMLLLQHGVAGHATLFRGREEWHAQIADYDVVDPVGARESGLAGLIFSCLRQREAPVQQHLRWAVAAEAAACSAAGFCPPSEALVATLAARALLKTGG</sequence>
<name>A0A2N8KVI6_9BURK</name>
<dbReference type="InterPro" id="IPR029056">
    <property type="entry name" value="Ribokinase-like"/>
</dbReference>
<evidence type="ECO:0000256" key="4">
    <source>
        <dbReference type="ARBA" id="ARBA00022777"/>
    </source>
</evidence>
<keyword evidence="3" id="KW-0547">Nucleotide-binding</keyword>
<dbReference type="RefSeq" id="WP_102767369.1">
    <property type="nucleotide sequence ID" value="NZ_POSP01000003.1"/>
</dbReference>
<dbReference type="GO" id="GO:0016301">
    <property type="term" value="F:kinase activity"/>
    <property type="evidence" value="ECO:0007669"/>
    <property type="project" value="UniProtKB-KW"/>
</dbReference>
<organism evidence="7 8">
    <name type="scientific">Kinneretia aquatilis</name>
    <dbReference type="NCBI Taxonomy" id="2070761"/>
    <lineage>
        <taxon>Bacteria</taxon>
        <taxon>Pseudomonadati</taxon>
        <taxon>Pseudomonadota</taxon>
        <taxon>Betaproteobacteria</taxon>
        <taxon>Burkholderiales</taxon>
        <taxon>Sphaerotilaceae</taxon>
        <taxon>Roseateles</taxon>
    </lineage>
</organism>
<dbReference type="AlphaFoldDB" id="A0A2N8KVI6"/>
<dbReference type="OrthoDB" id="9779730at2"/>
<dbReference type="EMBL" id="POSP01000003">
    <property type="protein sequence ID" value="PND37451.1"/>
    <property type="molecule type" value="Genomic_DNA"/>
</dbReference>
<proteinExistence type="inferred from homology"/>
<protein>
    <submittedName>
        <fullName evidence="7">Carbohydrate kinase</fullName>
    </submittedName>
</protein>
<keyword evidence="8" id="KW-1185">Reference proteome</keyword>
<comment type="similarity">
    <text evidence="1">Belongs to the carbohydrate kinase PfkB family.</text>
</comment>
<dbReference type="Pfam" id="PF00294">
    <property type="entry name" value="PfkB"/>
    <property type="match status" value="1"/>
</dbReference>
<dbReference type="InterPro" id="IPR011611">
    <property type="entry name" value="PfkB_dom"/>
</dbReference>
<dbReference type="PANTHER" id="PTHR43085">
    <property type="entry name" value="HEXOKINASE FAMILY MEMBER"/>
    <property type="match status" value="1"/>
</dbReference>